<name>A0A816EPT2_9BILA</name>
<feature type="domain" description="Calponin-homology (CH)" evidence="5">
    <location>
        <begin position="158"/>
        <end position="278"/>
    </location>
</feature>
<evidence type="ECO:0000256" key="4">
    <source>
        <dbReference type="SAM" id="MobiDB-lite"/>
    </source>
</evidence>
<evidence type="ECO:0000256" key="1">
    <source>
        <dbReference type="ARBA" id="ARBA00022737"/>
    </source>
</evidence>
<dbReference type="Proteomes" id="UP000663877">
    <property type="component" value="Unassembled WGS sequence"/>
</dbReference>
<dbReference type="GO" id="GO:0051017">
    <property type="term" value="P:actin filament bundle assembly"/>
    <property type="evidence" value="ECO:0007669"/>
    <property type="project" value="InterPro"/>
</dbReference>
<proteinExistence type="predicted"/>
<reference evidence="8" key="1">
    <citation type="submission" date="2021-02" db="EMBL/GenBank/DDBJ databases">
        <authorList>
            <person name="Nowell W R."/>
        </authorList>
    </citation>
    <scope>NUCLEOTIDE SEQUENCE</scope>
</reference>
<evidence type="ECO:0000313" key="9">
    <source>
        <dbReference type="Proteomes" id="UP000663832"/>
    </source>
</evidence>
<evidence type="ECO:0000259" key="5">
    <source>
        <dbReference type="PROSITE" id="PS50021"/>
    </source>
</evidence>
<dbReference type="GO" id="GO:0032432">
    <property type="term" value="C:actin filament bundle"/>
    <property type="evidence" value="ECO:0007669"/>
    <property type="project" value="TreeGrafter"/>
</dbReference>
<evidence type="ECO:0000313" key="8">
    <source>
        <dbReference type="EMBL" id="CAF1652203.1"/>
    </source>
</evidence>
<dbReference type="GO" id="GO:0051639">
    <property type="term" value="P:actin filament network formation"/>
    <property type="evidence" value="ECO:0007669"/>
    <property type="project" value="TreeGrafter"/>
</dbReference>
<dbReference type="EMBL" id="CAJNOM010004063">
    <property type="protein sequence ID" value="CAF1652203.1"/>
    <property type="molecule type" value="Genomic_DNA"/>
</dbReference>
<evidence type="ECO:0000313" key="7">
    <source>
        <dbReference type="EMBL" id="CAF1526992.1"/>
    </source>
</evidence>
<feature type="region of interest" description="Disordered" evidence="4">
    <location>
        <begin position="1"/>
        <end position="26"/>
    </location>
</feature>
<dbReference type="InterPro" id="IPR039959">
    <property type="entry name" value="Fimbrin/Plastin"/>
</dbReference>
<keyword evidence="2" id="KW-0106">Calcium</keyword>
<feature type="compositionally biased region" description="Polar residues" evidence="4">
    <location>
        <begin position="1"/>
        <end position="19"/>
    </location>
</feature>
<dbReference type="OrthoDB" id="431378at2759"/>
<dbReference type="GO" id="GO:0005884">
    <property type="term" value="C:actin filament"/>
    <property type="evidence" value="ECO:0007669"/>
    <property type="project" value="TreeGrafter"/>
</dbReference>
<dbReference type="GO" id="GO:0005737">
    <property type="term" value="C:cytoplasm"/>
    <property type="evidence" value="ECO:0007669"/>
    <property type="project" value="TreeGrafter"/>
</dbReference>
<dbReference type="PANTHER" id="PTHR19961">
    <property type="entry name" value="FIMBRIN/PLASTIN"/>
    <property type="match status" value="1"/>
</dbReference>
<feature type="non-terminal residue" evidence="8">
    <location>
        <position position="1"/>
    </location>
</feature>
<protein>
    <submittedName>
        <fullName evidence="8">Uncharacterized protein</fullName>
    </submittedName>
</protein>
<dbReference type="PANTHER" id="PTHR19961:SF18">
    <property type="entry name" value="FI19014P1"/>
    <property type="match status" value="1"/>
</dbReference>
<dbReference type="EMBL" id="CAJNOI010003698">
    <property type="protein sequence ID" value="CAF1526992.1"/>
    <property type="molecule type" value="Genomic_DNA"/>
</dbReference>
<dbReference type="GO" id="GO:0051015">
    <property type="term" value="F:actin filament binding"/>
    <property type="evidence" value="ECO:0007669"/>
    <property type="project" value="InterPro"/>
</dbReference>
<dbReference type="Pfam" id="PF00307">
    <property type="entry name" value="CH"/>
    <property type="match status" value="1"/>
</dbReference>
<dbReference type="InterPro" id="IPR018247">
    <property type="entry name" value="EF_Hand_1_Ca_BS"/>
</dbReference>
<dbReference type="PROSITE" id="PS00018">
    <property type="entry name" value="EF_HAND_1"/>
    <property type="match status" value="1"/>
</dbReference>
<dbReference type="GO" id="GO:0005509">
    <property type="term" value="F:calcium ion binding"/>
    <property type="evidence" value="ECO:0007669"/>
    <property type="project" value="InterPro"/>
</dbReference>
<evidence type="ECO:0000256" key="2">
    <source>
        <dbReference type="ARBA" id="ARBA00022837"/>
    </source>
</evidence>
<gene>
    <name evidence="7" type="ORF">BJG266_LOCUS44643</name>
    <name evidence="8" type="ORF">QVE165_LOCUS61617</name>
</gene>
<dbReference type="SMART" id="SM00033">
    <property type="entry name" value="CH"/>
    <property type="match status" value="1"/>
</dbReference>
<accession>A0A816EPT2</accession>
<dbReference type="InterPro" id="IPR011992">
    <property type="entry name" value="EF-hand-dom_pair"/>
</dbReference>
<dbReference type="InterPro" id="IPR036872">
    <property type="entry name" value="CH_dom_sf"/>
</dbReference>
<dbReference type="AlphaFoldDB" id="A0A816EPT2"/>
<feature type="domain" description="EF-hand" evidence="6">
    <location>
        <begin position="70"/>
        <end position="105"/>
    </location>
</feature>
<dbReference type="InterPro" id="IPR002048">
    <property type="entry name" value="EF_hand_dom"/>
</dbReference>
<evidence type="ECO:0000259" key="6">
    <source>
        <dbReference type="PROSITE" id="PS50222"/>
    </source>
</evidence>
<keyword evidence="9" id="KW-1185">Reference proteome</keyword>
<dbReference type="InterPro" id="IPR001715">
    <property type="entry name" value="CH_dom"/>
</dbReference>
<keyword evidence="3" id="KW-0009">Actin-binding</keyword>
<dbReference type="SUPFAM" id="SSF47473">
    <property type="entry name" value="EF-hand"/>
    <property type="match status" value="1"/>
</dbReference>
<dbReference type="Proteomes" id="UP000663832">
    <property type="component" value="Unassembled WGS sequence"/>
</dbReference>
<organism evidence="8 9">
    <name type="scientific">Adineta steineri</name>
    <dbReference type="NCBI Taxonomy" id="433720"/>
    <lineage>
        <taxon>Eukaryota</taxon>
        <taxon>Metazoa</taxon>
        <taxon>Spiralia</taxon>
        <taxon>Gnathifera</taxon>
        <taxon>Rotifera</taxon>
        <taxon>Eurotatoria</taxon>
        <taxon>Bdelloidea</taxon>
        <taxon>Adinetida</taxon>
        <taxon>Adinetidae</taxon>
        <taxon>Adineta</taxon>
    </lineage>
</organism>
<dbReference type="PROSITE" id="PS50222">
    <property type="entry name" value="EF_HAND_2"/>
    <property type="match status" value="1"/>
</dbReference>
<dbReference type="SUPFAM" id="SSF47576">
    <property type="entry name" value="Calponin-homology domain, CH-domain"/>
    <property type="match status" value="1"/>
</dbReference>
<dbReference type="Gene3D" id="1.10.238.10">
    <property type="entry name" value="EF-hand"/>
    <property type="match status" value="1"/>
</dbReference>
<dbReference type="PROSITE" id="PS50021">
    <property type="entry name" value="CH"/>
    <property type="match status" value="1"/>
</dbReference>
<keyword evidence="1" id="KW-0677">Repeat</keyword>
<sequence length="338" mass="38837">MSFTNYRNPNANRSSNTNDENSKDLKSNIRESRWIQPEQWQSPEVQEKFDKGAIDFPSVHGMLQQLGIKVQKFELNKILEQHDRNKDGHMNKEEFEELYLKLRAEKDPGSTWGRSVKPTGGVDRFVTIRRDSTDDLDSTSSAVEQKQEASGPYHSVLIEEREWSANWINQLLADDVHLNLRANPIDTKDSQALYKRCQDGILLCKLINIAVPKTIDERAINLNLSKQDIFRQSENLELAINSARGIGCKVVNIHPENISKAVPHLVMGLLWQIIRVQLTNEINLKHVPGLILLLRDGETAEDLLKLSPEELLLRWFNYQLQRTQYSGKQVSNFSNDIK</sequence>
<dbReference type="Gene3D" id="1.10.418.10">
    <property type="entry name" value="Calponin-like domain"/>
    <property type="match status" value="2"/>
</dbReference>
<evidence type="ECO:0000256" key="3">
    <source>
        <dbReference type="ARBA" id="ARBA00023203"/>
    </source>
</evidence>
<comment type="caution">
    <text evidence="8">The sequence shown here is derived from an EMBL/GenBank/DDBJ whole genome shotgun (WGS) entry which is preliminary data.</text>
</comment>